<sequence>MKTATKVIALVAILAVPAFADGDQNEKDTKPDKCKFDTNGDGKVCKKEFKAAMQACIKKHDADGDGKLSKEEKKAAKQAGDLPSKPKHGGKKTKNDKQ</sequence>
<feature type="chain" id="PRO_5009920012" evidence="2">
    <location>
        <begin position="21"/>
        <end position="98"/>
    </location>
</feature>
<dbReference type="RefSeq" id="WP_143184661.1">
    <property type="nucleotide sequence ID" value="NZ_FQYR01000005.1"/>
</dbReference>
<dbReference type="PROSITE" id="PS00018">
    <property type="entry name" value="EF_HAND_1"/>
    <property type="match status" value="1"/>
</dbReference>
<feature type="compositionally biased region" description="Basic and acidic residues" evidence="1">
    <location>
        <begin position="60"/>
        <end position="75"/>
    </location>
</feature>
<evidence type="ECO:0000256" key="1">
    <source>
        <dbReference type="SAM" id="MobiDB-lite"/>
    </source>
</evidence>
<reference evidence="4 5" key="1">
    <citation type="submission" date="2016-11" db="EMBL/GenBank/DDBJ databases">
        <authorList>
            <person name="Jaros S."/>
            <person name="Januszkiewicz K."/>
            <person name="Wedrychowicz H."/>
        </authorList>
    </citation>
    <scope>NUCLEOTIDE SEQUENCE [LARGE SCALE GENOMIC DNA]</scope>
    <source>
        <strain evidence="4 5">DSM 18772</strain>
    </source>
</reference>
<dbReference type="OrthoDB" id="8404005at2"/>
<dbReference type="AlphaFoldDB" id="A0A1M6P8M1"/>
<keyword evidence="2" id="KW-0732">Signal</keyword>
<dbReference type="EMBL" id="FQYR01000005">
    <property type="protein sequence ID" value="SHK04264.1"/>
    <property type="molecule type" value="Genomic_DNA"/>
</dbReference>
<name>A0A1M6P8M1_9BACT</name>
<feature type="region of interest" description="Disordered" evidence="1">
    <location>
        <begin position="60"/>
        <end position="98"/>
    </location>
</feature>
<evidence type="ECO:0000313" key="4">
    <source>
        <dbReference type="EMBL" id="SHK04264.1"/>
    </source>
</evidence>
<evidence type="ECO:0000259" key="3">
    <source>
        <dbReference type="PROSITE" id="PS50222"/>
    </source>
</evidence>
<dbReference type="Proteomes" id="UP000184510">
    <property type="component" value="Unassembled WGS sequence"/>
</dbReference>
<dbReference type="CDD" id="cd00051">
    <property type="entry name" value="EFh"/>
    <property type="match status" value="1"/>
</dbReference>
<proteinExistence type="predicted"/>
<dbReference type="InterPro" id="IPR018247">
    <property type="entry name" value="EF_Hand_1_Ca_BS"/>
</dbReference>
<dbReference type="Pfam" id="PF13202">
    <property type="entry name" value="EF-hand_5"/>
    <property type="match status" value="2"/>
</dbReference>
<evidence type="ECO:0000313" key="5">
    <source>
        <dbReference type="Proteomes" id="UP000184510"/>
    </source>
</evidence>
<dbReference type="Gene3D" id="1.10.238.10">
    <property type="entry name" value="EF-hand"/>
    <property type="match status" value="1"/>
</dbReference>
<dbReference type="GO" id="GO:0005509">
    <property type="term" value="F:calcium ion binding"/>
    <property type="evidence" value="ECO:0007669"/>
    <property type="project" value="InterPro"/>
</dbReference>
<dbReference type="SUPFAM" id="SSF47473">
    <property type="entry name" value="EF-hand"/>
    <property type="match status" value="1"/>
</dbReference>
<protein>
    <submittedName>
        <fullName evidence="4">EF hand</fullName>
    </submittedName>
</protein>
<dbReference type="InterPro" id="IPR002048">
    <property type="entry name" value="EF_hand_dom"/>
</dbReference>
<evidence type="ECO:0000256" key="2">
    <source>
        <dbReference type="SAM" id="SignalP"/>
    </source>
</evidence>
<dbReference type="InParanoid" id="A0A1M6P8M1"/>
<feature type="signal peptide" evidence="2">
    <location>
        <begin position="1"/>
        <end position="20"/>
    </location>
</feature>
<feature type="domain" description="EF-hand" evidence="3">
    <location>
        <begin position="35"/>
        <end position="59"/>
    </location>
</feature>
<accession>A0A1M6P8M1</accession>
<gene>
    <name evidence="4" type="ORF">SAMN02745181_3107</name>
</gene>
<organism evidence="4 5">
    <name type="scientific">Rubritalea squalenifaciens DSM 18772</name>
    <dbReference type="NCBI Taxonomy" id="1123071"/>
    <lineage>
        <taxon>Bacteria</taxon>
        <taxon>Pseudomonadati</taxon>
        <taxon>Verrucomicrobiota</taxon>
        <taxon>Verrucomicrobiia</taxon>
        <taxon>Verrucomicrobiales</taxon>
        <taxon>Rubritaleaceae</taxon>
        <taxon>Rubritalea</taxon>
    </lineage>
</organism>
<keyword evidence="5" id="KW-1185">Reference proteome</keyword>
<dbReference type="InterPro" id="IPR011992">
    <property type="entry name" value="EF-hand-dom_pair"/>
</dbReference>
<dbReference type="PROSITE" id="PS50222">
    <property type="entry name" value="EF_HAND_2"/>
    <property type="match status" value="1"/>
</dbReference>